<name>A0A1Q9CG00_SYMMI</name>
<accession>A0A1Q9CG00</accession>
<dbReference type="InterPro" id="IPR001932">
    <property type="entry name" value="PPM-type_phosphatase-like_dom"/>
</dbReference>
<dbReference type="InterPro" id="IPR015655">
    <property type="entry name" value="PP2C"/>
</dbReference>
<proteinExistence type="predicted"/>
<gene>
    <name evidence="2" type="ORF">AK812_SmicGene37564</name>
</gene>
<dbReference type="Pfam" id="PF00481">
    <property type="entry name" value="PP2C"/>
    <property type="match status" value="1"/>
</dbReference>
<dbReference type="SUPFAM" id="SSF81606">
    <property type="entry name" value="PP2C-like"/>
    <property type="match status" value="1"/>
</dbReference>
<dbReference type="Gene3D" id="3.60.40.10">
    <property type="entry name" value="PPM-type phosphatase domain"/>
    <property type="match status" value="1"/>
</dbReference>
<sequence length="380" mass="41088">MGGKAGVCLRDEEVEDLQFRGPVTKKNCSDGAGRLMAWGSAEMQGWRESMEDAHLVLPYLREAVLSENCKLEVDAGWENIGLFGVMDGHGGFQVAKFCERHLPEAIAARSSTDPAVAMAKSFVEMDELLQEPEGLKELRRLSALAKSARARRQTAEGMGCTVVLSCITPNALIVANAGDSRAVLCRNGQAVDLSKDHKPELPCERSRIESAGGWVEGGSVLRVNGDLSLSRAVGDLEYKLNPQLPPERQIVTSSPDVRVVPRQPQDEFLMLACDGVWDVLSSQAAVDFLRKELGDRSSWAPRLASGQLRLSELLSRLLDRCLSPDLRLTDGLGGDNMTAVLVLFLPMMVTAQSALAGCTRAVRAVGPPRLMPAKLAQIAA</sequence>
<dbReference type="OrthoDB" id="10264738at2759"/>
<dbReference type="SMART" id="SM00332">
    <property type="entry name" value="PP2Cc"/>
    <property type="match status" value="1"/>
</dbReference>
<keyword evidence="3" id="KW-1185">Reference proteome</keyword>
<dbReference type="InterPro" id="IPR036457">
    <property type="entry name" value="PPM-type-like_dom_sf"/>
</dbReference>
<dbReference type="AlphaFoldDB" id="A0A1Q9CG00"/>
<dbReference type="PROSITE" id="PS51746">
    <property type="entry name" value="PPM_2"/>
    <property type="match status" value="1"/>
</dbReference>
<dbReference type="Proteomes" id="UP000186817">
    <property type="component" value="Unassembled WGS sequence"/>
</dbReference>
<organism evidence="2 3">
    <name type="scientific">Symbiodinium microadriaticum</name>
    <name type="common">Dinoflagellate</name>
    <name type="synonym">Zooxanthella microadriatica</name>
    <dbReference type="NCBI Taxonomy" id="2951"/>
    <lineage>
        <taxon>Eukaryota</taxon>
        <taxon>Sar</taxon>
        <taxon>Alveolata</taxon>
        <taxon>Dinophyceae</taxon>
        <taxon>Suessiales</taxon>
        <taxon>Symbiodiniaceae</taxon>
        <taxon>Symbiodinium</taxon>
    </lineage>
</organism>
<evidence type="ECO:0000313" key="2">
    <source>
        <dbReference type="EMBL" id="OLP81852.1"/>
    </source>
</evidence>
<dbReference type="PANTHER" id="PTHR13832">
    <property type="entry name" value="PROTEIN PHOSPHATASE 2C"/>
    <property type="match status" value="1"/>
</dbReference>
<protein>
    <recommendedName>
        <fullName evidence="1">PPM-type phosphatase domain-containing protein</fullName>
    </recommendedName>
</protein>
<dbReference type="OMA" id="MQGYRMT"/>
<dbReference type="GO" id="GO:0004722">
    <property type="term" value="F:protein serine/threonine phosphatase activity"/>
    <property type="evidence" value="ECO:0007669"/>
    <property type="project" value="InterPro"/>
</dbReference>
<evidence type="ECO:0000313" key="3">
    <source>
        <dbReference type="Proteomes" id="UP000186817"/>
    </source>
</evidence>
<dbReference type="CDD" id="cd00143">
    <property type="entry name" value="PP2Cc"/>
    <property type="match status" value="1"/>
</dbReference>
<comment type="caution">
    <text evidence="2">The sequence shown here is derived from an EMBL/GenBank/DDBJ whole genome shotgun (WGS) entry which is preliminary data.</text>
</comment>
<dbReference type="PANTHER" id="PTHR13832:SF840">
    <property type="entry name" value="PROTEIN PHOSPHATASE 2C 60-RELATED"/>
    <property type="match status" value="1"/>
</dbReference>
<reference evidence="2 3" key="1">
    <citation type="submission" date="2016-02" db="EMBL/GenBank/DDBJ databases">
        <title>Genome analysis of coral dinoflagellate symbionts highlights evolutionary adaptations to a symbiotic lifestyle.</title>
        <authorList>
            <person name="Aranda M."/>
            <person name="Li Y."/>
            <person name="Liew Y.J."/>
            <person name="Baumgarten S."/>
            <person name="Simakov O."/>
            <person name="Wilson M."/>
            <person name="Piel J."/>
            <person name="Ashoor H."/>
            <person name="Bougouffa S."/>
            <person name="Bajic V.B."/>
            <person name="Ryu T."/>
            <person name="Ravasi T."/>
            <person name="Bayer T."/>
            <person name="Micklem G."/>
            <person name="Kim H."/>
            <person name="Bhak J."/>
            <person name="Lajeunesse T.C."/>
            <person name="Voolstra C.R."/>
        </authorList>
    </citation>
    <scope>NUCLEOTIDE SEQUENCE [LARGE SCALE GENOMIC DNA]</scope>
    <source>
        <strain evidence="2 3">CCMP2467</strain>
    </source>
</reference>
<evidence type="ECO:0000259" key="1">
    <source>
        <dbReference type="PROSITE" id="PS51746"/>
    </source>
</evidence>
<feature type="domain" description="PPM-type phosphatase" evidence="1">
    <location>
        <begin position="37"/>
        <end position="344"/>
    </location>
</feature>
<dbReference type="EMBL" id="LSRX01001244">
    <property type="protein sequence ID" value="OLP81852.1"/>
    <property type="molecule type" value="Genomic_DNA"/>
</dbReference>